<dbReference type="InterPro" id="IPR009678">
    <property type="entry name" value="Phage_tail_completion_R"/>
</dbReference>
<dbReference type="Pfam" id="PF06891">
    <property type="entry name" value="P2_Phage_GpR"/>
    <property type="match status" value="1"/>
</dbReference>
<dbReference type="Proteomes" id="UP000042738">
    <property type="component" value="Chromosome"/>
</dbReference>
<sequence>MHKAQLIRELLVASVPHLRQNPDALRVFINKGRIVATAGRSTSFEYQYTLELLITDYADSPDTLMVPLVGWMSLHQQEAFANSDLRDQAFQFEAEAIDHQSYDISIKLALTERVIVRQRDSGLEAKHCNDQPPESGYNGWEIACRSETIVST</sequence>
<dbReference type="RefSeq" id="WP_040266599.1">
    <property type="nucleotide sequence ID" value="NZ_CAXKXZ010000015.1"/>
</dbReference>
<organism evidence="1 2">
    <name type="scientific">Serratia symbiotica</name>
    <dbReference type="NCBI Taxonomy" id="138074"/>
    <lineage>
        <taxon>Bacteria</taxon>
        <taxon>Pseudomonadati</taxon>
        <taxon>Pseudomonadota</taxon>
        <taxon>Gammaproteobacteria</taxon>
        <taxon>Enterobacterales</taxon>
        <taxon>Yersiniaceae</taxon>
        <taxon>Serratia</taxon>
    </lineage>
</organism>
<proteinExistence type="predicted"/>
<evidence type="ECO:0000313" key="2">
    <source>
        <dbReference type="Proteomes" id="UP000042738"/>
    </source>
</evidence>
<gene>
    <name evidence="1" type="ORF">SYMBAF_11345</name>
</gene>
<reference evidence="1 2" key="1">
    <citation type="journal article" date="2014" name="Genome Announc.">
        <title>Whole-Genome Sequence of Serratia symbiotica Strain CWBI-2.3T, a Free-Living Symbiont of the Black Bean Aphid Aphis fabae.</title>
        <authorList>
            <person name="Foray V."/>
            <person name="Grigorescu A.S."/>
            <person name="Sabri A."/>
            <person name="Haubruge E."/>
            <person name="Lognay G."/>
            <person name="Francis F."/>
            <person name="Fauconnier M.L."/>
            <person name="Hance T."/>
            <person name="Thonart P."/>
        </authorList>
    </citation>
    <scope>NUCLEOTIDE SEQUENCE [LARGE SCALE GENOMIC DNA]</scope>
    <source>
        <strain evidence="1">CWBI-2.3</strain>
    </source>
</reference>
<dbReference type="STRING" id="138074.SYMBAF_80109"/>
<evidence type="ECO:0000313" key="1">
    <source>
        <dbReference type="EMBL" id="QLH63412.1"/>
    </source>
</evidence>
<dbReference type="AlphaFoldDB" id="A0A068Z5E9"/>
<name>A0A068Z5E9_9GAMM</name>
<dbReference type="EMBL" id="CP050855">
    <property type="protein sequence ID" value="QLH63412.1"/>
    <property type="molecule type" value="Genomic_DNA"/>
</dbReference>
<accession>A0A068Z5E9</accession>
<dbReference type="GeneID" id="93737089"/>
<protein>
    <submittedName>
        <fullName evidence="1">Phage tail protein</fullName>
    </submittedName>
</protein>